<proteinExistence type="predicted"/>
<keyword evidence="1" id="KW-0472">Membrane</keyword>
<name>A0A437JB41_9SPHN</name>
<evidence type="ECO:0000256" key="1">
    <source>
        <dbReference type="SAM" id="Phobius"/>
    </source>
</evidence>
<evidence type="ECO:0008006" key="4">
    <source>
        <dbReference type="Google" id="ProtNLM"/>
    </source>
</evidence>
<dbReference type="AlphaFoldDB" id="A0A437JB41"/>
<gene>
    <name evidence="2" type="ORF">ENE74_00345</name>
</gene>
<accession>A0A437JB41</accession>
<evidence type="ECO:0000313" key="3">
    <source>
        <dbReference type="Proteomes" id="UP000282977"/>
    </source>
</evidence>
<evidence type="ECO:0000313" key="2">
    <source>
        <dbReference type="EMBL" id="RVT43128.1"/>
    </source>
</evidence>
<dbReference type="RefSeq" id="WP_127688663.1">
    <property type="nucleotide sequence ID" value="NZ_RZUL01000001.1"/>
</dbReference>
<dbReference type="EMBL" id="RZUL01000001">
    <property type="protein sequence ID" value="RVT43128.1"/>
    <property type="molecule type" value="Genomic_DNA"/>
</dbReference>
<dbReference type="OrthoDB" id="7472703at2"/>
<feature type="transmembrane region" description="Helical" evidence="1">
    <location>
        <begin position="72"/>
        <end position="98"/>
    </location>
</feature>
<keyword evidence="1" id="KW-1133">Transmembrane helix</keyword>
<comment type="caution">
    <text evidence="2">The sequence shown here is derived from an EMBL/GenBank/DDBJ whole genome shotgun (WGS) entry which is preliminary data.</text>
</comment>
<reference evidence="2 3" key="1">
    <citation type="submission" date="2019-01" db="EMBL/GenBank/DDBJ databases">
        <authorList>
            <person name="Chen W.-M."/>
        </authorList>
    </citation>
    <scope>NUCLEOTIDE SEQUENCE [LARGE SCALE GENOMIC DNA]</scope>
    <source>
        <strain evidence="2 3">TLA-22</strain>
    </source>
</reference>
<organism evidence="2 3">
    <name type="scientific">Sphingobium algorifonticola</name>
    <dbReference type="NCBI Taxonomy" id="2008318"/>
    <lineage>
        <taxon>Bacteria</taxon>
        <taxon>Pseudomonadati</taxon>
        <taxon>Pseudomonadota</taxon>
        <taxon>Alphaproteobacteria</taxon>
        <taxon>Sphingomonadales</taxon>
        <taxon>Sphingomonadaceae</taxon>
        <taxon>Sphingobium</taxon>
    </lineage>
</organism>
<sequence length="140" mass="14340">MPWGGAYLVIEENPPADDRPVTGTAGIADDVSDDSIGGRLSRLVDSARSYADAELDRQKVRAGLVAVAIRQVAILIGMAAMLTFATTLALMVGLILALQDVVGGPGVATVIVIVGALLIAVGLILVAKAKIVALKEALKP</sequence>
<protein>
    <recommendedName>
        <fullName evidence="4">Phage holin family protein</fullName>
    </recommendedName>
</protein>
<dbReference type="Proteomes" id="UP000282977">
    <property type="component" value="Unassembled WGS sequence"/>
</dbReference>
<feature type="transmembrane region" description="Helical" evidence="1">
    <location>
        <begin position="104"/>
        <end position="126"/>
    </location>
</feature>
<keyword evidence="1" id="KW-0812">Transmembrane</keyword>
<keyword evidence="3" id="KW-1185">Reference proteome</keyword>